<organism evidence="3 4">
    <name type="scientific">Mortierella isabellina</name>
    <name type="common">Filamentous fungus</name>
    <name type="synonym">Umbelopsis isabellina</name>
    <dbReference type="NCBI Taxonomy" id="91625"/>
    <lineage>
        <taxon>Eukaryota</taxon>
        <taxon>Fungi</taxon>
        <taxon>Fungi incertae sedis</taxon>
        <taxon>Mucoromycota</taxon>
        <taxon>Mucoromycotina</taxon>
        <taxon>Umbelopsidomycetes</taxon>
        <taxon>Umbelopsidales</taxon>
        <taxon>Umbelopsidaceae</taxon>
        <taxon>Umbelopsis</taxon>
    </lineage>
</organism>
<proteinExistence type="predicted"/>
<keyword evidence="4" id="KW-1185">Reference proteome</keyword>
<feature type="coiled-coil region" evidence="1">
    <location>
        <begin position="405"/>
        <end position="447"/>
    </location>
</feature>
<feature type="coiled-coil region" evidence="1">
    <location>
        <begin position="153"/>
        <end position="204"/>
    </location>
</feature>
<feature type="coiled-coil region" evidence="1">
    <location>
        <begin position="46"/>
        <end position="98"/>
    </location>
</feature>
<comment type="caution">
    <text evidence="3">The sequence shown here is derived from an EMBL/GenBank/DDBJ whole genome shotgun (WGS) entry which is preliminary data.</text>
</comment>
<reference evidence="3" key="1">
    <citation type="submission" date="2020-12" db="EMBL/GenBank/DDBJ databases">
        <title>Metabolic potential, ecology and presence of endohyphal bacteria is reflected in genomic diversity of Mucoromycotina.</title>
        <authorList>
            <person name="Muszewska A."/>
            <person name="Okrasinska A."/>
            <person name="Steczkiewicz K."/>
            <person name="Drgas O."/>
            <person name="Orlowska M."/>
            <person name="Perlinska-Lenart U."/>
            <person name="Aleksandrzak-Piekarczyk T."/>
            <person name="Szatraj K."/>
            <person name="Zielenkiewicz U."/>
            <person name="Pilsyk S."/>
            <person name="Malc E."/>
            <person name="Mieczkowski P."/>
            <person name="Kruszewska J.S."/>
            <person name="Biernat P."/>
            <person name="Pawlowska J."/>
        </authorList>
    </citation>
    <scope>NUCLEOTIDE SEQUENCE</scope>
    <source>
        <strain evidence="3">WA0000067209</strain>
    </source>
</reference>
<evidence type="ECO:0000313" key="4">
    <source>
        <dbReference type="Proteomes" id="UP000654370"/>
    </source>
</evidence>
<protein>
    <submittedName>
        <fullName evidence="3">Uncharacterized protein</fullName>
    </submittedName>
</protein>
<gene>
    <name evidence="3" type="ORF">INT43_003783</name>
</gene>
<name>A0A8H7PTU7_MORIS</name>
<dbReference type="OrthoDB" id="2420495at2759"/>
<feature type="compositionally biased region" description="Basic residues" evidence="2">
    <location>
        <begin position="1"/>
        <end position="14"/>
    </location>
</feature>
<feature type="region of interest" description="Disordered" evidence="2">
    <location>
        <begin position="1"/>
        <end position="22"/>
    </location>
</feature>
<sequence>MIGHTPRHFANKRKPSSEPTPEKSVIKLAIFLDLTRPEPNRLAQYAKILEKQYRCLSNTTSNLEEELQQLKQVLEQDNDKLENERWEVLAELEMIKHNMPHLSSENHLTTLETQGLDERGSEESEKQGCTQLDELQERIIQSCRAQLASEIELEAQNGAIKALEKDLQKVNGLPQILPILRSSIKDCEQAVKKHRDTVSNLEDTRLLSVIKDYTKQQLRTSASEREMKKIVHKENKHDAYDEVIDVLLEQAAIEQLFLYIMELEEEKLKLVTDHQEALLLDNKVAVETADALQYQQVRECTKKTEQMLLDNLEKILNFKHSNDIDILENLEGGGSNTPITIVNRLEKLQLDDRAARNRTEASITSMNKLMVDSYTAVEKAEGYASLYYKNQDSNGLTPAAIIQTQAQLETLVEVLQSEIQHYQKVSIDRLLSNIITVNSELAEKKRRFALFWTDQQQFEQEFGRMRSSQP</sequence>
<accession>A0A8H7PTU7</accession>
<evidence type="ECO:0000256" key="2">
    <source>
        <dbReference type="SAM" id="MobiDB-lite"/>
    </source>
</evidence>
<dbReference type="AlphaFoldDB" id="A0A8H7PTU7"/>
<keyword evidence="1" id="KW-0175">Coiled coil</keyword>
<evidence type="ECO:0000313" key="3">
    <source>
        <dbReference type="EMBL" id="KAG2179996.1"/>
    </source>
</evidence>
<dbReference type="EMBL" id="JAEPQZ010000006">
    <property type="protein sequence ID" value="KAG2179996.1"/>
    <property type="molecule type" value="Genomic_DNA"/>
</dbReference>
<evidence type="ECO:0000256" key="1">
    <source>
        <dbReference type="SAM" id="Coils"/>
    </source>
</evidence>
<dbReference type="Proteomes" id="UP000654370">
    <property type="component" value="Unassembled WGS sequence"/>
</dbReference>